<dbReference type="PANTHER" id="PTHR34697">
    <property type="entry name" value="PHOSPHATIDYLGLYCEROL LYSYLTRANSFERASE"/>
    <property type="match status" value="1"/>
</dbReference>
<sequence length="344" mass="38023">MQPELCVTTSVATTPAGALNTLRAYADHPSALLALNRHTLRFQVPDIGGMIAYRFAGRAHVVMVAGITAAPDKRAALLDRFLQWACRERRKVVAVQLLRGDAELFVSRGFSVNQIGASYSVTLEQFKLSGTPFIKLRNKISRARRSGVRVLELGADLSATAPMWDAIATIDREWIGEKGAKELAFLIGEVGAPADFDRSCKRIFVAMLNDTPVAYVLYTASFGQHAGWMHDLSRRKPDAPSGVMELINVTAVERFIAEGARMLNFGFTPLTSLNPAHELPAFSRMTAWAFQQLAQHGSFIYPAQAQLQYKLKWAPDLVQPEYVAFERGGTLGGLWQFLRLTRAI</sequence>
<evidence type="ECO:0000256" key="1">
    <source>
        <dbReference type="ARBA" id="ARBA00004651"/>
    </source>
</evidence>
<evidence type="ECO:0000256" key="5">
    <source>
        <dbReference type="ARBA" id="ARBA00023136"/>
    </source>
</evidence>
<evidence type="ECO:0000256" key="4">
    <source>
        <dbReference type="ARBA" id="ARBA00022989"/>
    </source>
</evidence>
<accession>E1TD70</accession>
<organism evidence="7">
    <name type="scientific">Burkholderia sp. (strain CCGE1003)</name>
    <dbReference type="NCBI Taxonomy" id="640512"/>
    <lineage>
        <taxon>Bacteria</taxon>
        <taxon>Pseudomonadati</taxon>
        <taxon>Pseudomonadota</taxon>
        <taxon>Betaproteobacteria</taxon>
        <taxon>Burkholderiales</taxon>
        <taxon>Burkholderiaceae</taxon>
        <taxon>Burkholderia</taxon>
    </lineage>
</organism>
<feature type="domain" description="Phosphatidylglycerol lysyltransferase C-terminal" evidence="6">
    <location>
        <begin position="22"/>
        <end position="325"/>
    </location>
</feature>
<dbReference type="eggNOG" id="COG2898">
    <property type="taxonomic scope" value="Bacteria"/>
</dbReference>
<dbReference type="KEGG" id="bgf:BC1003_3433"/>
<keyword evidence="3" id="KW-0812">Transmembrane</keyword>
<keyword evidence="2" id="KW-1003">Cell membrane</keyword>
<keyword evidence="4" id="KW-1133">Transmembrane helix</keyword>
<dbReference type="InterPro" id="IPR024320">
    <property type="entry name" value="LPG_synthase_C"/>
</dbReference>
<dbReference type="HOGENOM" id="CLU_062993_0_0_4"/>
<dbReference type="STRING" id="640512.BC1003_3433"/>
<evidence type="ECO:0000259" key="6">
    <source>
        <dbReference type="Pfam" id="PF09924"/>
    </source>
</evidence>
<dbReference type="InterPro" id="IPR051211">
    <property type="entry name" value="PG_lysyltransferase"/>
</dbReference>
<reference evidence="7" key="1">
    <citation type="submission" date="2010-09" db="EMBL/GenBank/DDBJ databases">
        <title>Complete sequence of chromosome1 of Burkholderia sp. CCGE1003.</title>
        <authorList>
            <consortium name="US DOE Joint Genome Institute"/>
            <person name="Lucas S."/>
            <person name="Copeland A."/>
            <person name="Lapidus A."/>
            <person name="Cheng J.-F."/>
            <person name="Bruce D."/>
            <person name="Goodwin L."/>
            <person name="Pitluck S."/>
            <person name="Daligault H."/>
            <person name="Davenport K."/>
            <person name="Detter J.C."/>
            <person name="Han C."/>
            <person name="Tapia R."/>
            <person name="Land M."/>
            <person name="Hauser L."/>
            <person name="Jeffries C."/>
            <person name="Kyrpides N."/>
            <person name="Ivanova N."/>
            <person name="Ovchinnikova G."/>
            <person name="Martinez-Romero E."/>
            <person name="Rogel M.A."/>
            <person name="Auchtung J."/>
            <person name="Tiedje J.M."/>
            <person name="Woyke T."/>
        </authorList>
    </citation>
    <scope>NUCLEOTIDE SEQUENCE</scope>
    <source>
        <strain evidence="7">CCGE1003</strain>
    </source>
</reference>
<gene>
    <name evidence="7" type="ordered locus">BC1003_3433</name>
</gene>
<dbReference type="GO" id="GO:0055091">
    <property type="term" value="P:phospholipid homeostasis"/>
    <property type="evidence" value="ECO:0007669"/>
    <property type="project" value="TreeGrafter"/>
</dbReference>
<proteinExistence type="predicted"/>
<dbReference type="InterPro" id="IPR016181">
    <property type="entry name" value="Acyl_CoA_acyltransferase"/>
</dbReference>
<name>E1TD70_BURSG</name>
<dbReference type="AlphaFoldDB" id="E1TD70"/>
<evidence type="ECO:0000313" key="7">
    <source>
        <dbReference type="EMBL" id="ADN59377.1"/>
    </source>
</evidence>
<evidence type="ECO:0000256" key="2">
    <source>
        <dbReference type="ARBA" id="ARBA00022475"/>
    </source>
</evidence>
<dbReference type="SUPFAM" id="SSF55729">
    <property type="entry name" value="Acyl-CoA N-acyltransferases (Nat)"/>
    <property type="match status" value="1"/>
</dbReference>
<protein>
    <recommendedName>
        <fullName evidence="6">Phosphatidylglycerol lysyltransferase C-terminal domain-containing protein</fullName>
    </recommendedName>
</protein>
<comment type="subcellular location">
    <subcellularLocation>
        <location evidence="1">Cell membrane</location>
        <topology evidence="1">Multi-pass membrane protein</topology>
    </subcellularLocation>
</comment>
<evidence type="ECO:0000256" key="3">
    <source>
        <dbReference type="ARBA" id="ARBA00022692"/>
    </source>
</evidence>
<dbReference type="OrthoDB" id="145485at2"/>
<dbReference type="GO" id="GO:0005886">
    <property type="term" value="C:plasma membrane"/>
    <property type="evidence" value="ECO:0007669"/>
    <property type="project" value="UniProtKB-SubCell"/>
</dbReference>
<dbReference type="Gene3D" id="3.40.630.30">
    <property type="match status" value="1"/>
</dbReference>
<dbReference type="PANTHER" id="PTHR34697:SF2">
    <property type="entry name" value="PHOSPHATIDYLGLYCEROL LYSYLTRANSFERASE"/>
    <property type="match status" value="1"/>
</dbReference>
<keyword evidence="5" id="KW-0472">Membrane</keyword>
<dbReference type="Pfam" id="PF09924">
    <property type="entry name" value="LPG_synthase_C"/>
    <property type="match status" value="1"/>
</dbReference>
<dbReference type="GO" id="GO:0016755">
    <property type="term" value="F:aminoacyltransferase activity"/>
    <property type="evidence" value="ECO:0007669"/>
    <property type="project" value="TreeGrafter"/>
</dbReference>
<dbReference type="EMBL" id="CP002217">
    <property type="protein sequence ID" value="ADN59377.1"/>
    <property type="molecule type" value="Genomic_DNA"/>
</dbReference>